<dbReference type="PANTHER" id="PTHR30404">
    <property type="entry name" value="N-ACETYLMURAMOYL-L-ALANINE AMIDASE"/>
    <property type="match status" value="1"/>
</dbReference>
<comment type="caution">
    <text evidence="3">The sequence shown here is derived from an EMBL/GenBank/DDBJ whole genome shotgun (WGS) entry which is preliminary data.</text>
</comment>
<evidence type="ECO:0000313" key="3">
    <source>
        <dbReference type="EMBL" id="MFD2169450.1"/>
    </source>
</evidence>
<dbReference type="PANTHER" id="PTHR30404:SF0">
    <property type="entry name" value="N-ACETYLMURAMOYL-L-ALANINE AMIDASE AMIC"/>
    <property type="match status" value="1"/>
</dbReference>
<dbReference type="CDD" id="cd02696">
    <property type="entry name" value="MurNAc-LAA"/>
    <property type="match status" value="1"/>
</dbReference>
<dbReference type="InterPro" id="IPR001119">
    <property type="entry name" value="SLH_dom"/>
</dbReference>
<reference evidence="4" key="1">
    <citation type="journal article" date="2019" name="Int. J. Syst. Evol. Microbiol.">
        <title>The Global Catalogue of Microorganisms (GCM) 10K type strain sequencing project: providing services to taxonomists for standard genome sequencing and annotation.</title>
        <authorList>
            <consortium name="The Broad Institute Genomics Platform"/>
            <consortium name="The Broad Institute Genome Sequencing Center for Infectious Disease"/>
            <person name="Wu L."/>
            <person name="Ma J."/>
        </authorList>
    </citation>
    <scope>NUCLEOTIDE SEQUENCE [LARGE SCALE GENOMIC DNA]</scope>
    <source>
        <strain evidence="4">CGMCC 1.13574</strain>
    </source>
</reference>
<accession>A0ABW4ZUP5</accession>
<dbReference type="SUPFAM" id="SSF53187">
    <property type="entry name" value="Zn-dependent exopeptidases"/>
    <property type="match status" value="1"/>
</dbReference>
<dbReference type="Pfam" id="PF00395">
    <property type="entry name" value="SLH"/>
    <property type="match status" value="1"/>
</dbReference>
<feature type="domain" description="SLH" evidence="2">
    <location>
        <begin position="197"/>
        <end position="257"/>
    </location>
</feature>
<keyword evidence="4" id="KW-1185">Reference proteome</keyword>
<dbReference type="Proteomes" id="UP001597343">
    <property type="component" value="Unassembled WGS sequence"/>
</dbReference>
<dbReference type="GO" id="GO:0008745">
    <property type="term" value="F:N-acetylmuramoyl-L-alanine amidase activity"/>
    <property type="evidence" value="ECO:0007669"/>
    <property type="project" value="UniProtKB-EC"/>
</dbReference>
<dbReference type="Pfam" id="PF01520">
    <property type="entry name" value="Amidase_3"/>
    <property type="match status" value="1"/>
</dbReference>
<dbReference type="RefSeq" id="WP_386044610.1">
    <property type="nucleotide sequence ID" value="NZ_JBHUIO010000005.1"/>
</dbReference>
<gene>
    <name evidence="3" type="ORF">ACFSOY_05530</name>
</gene>
<name>A0ABW4ZUP5_9BACL</name>
<proteinExistence type="predicted"/>
<dbReference type="SMART" id="SM00646">
    <property type="entry name" value="Ami_3"/>
    <property type="match status" value="1"/>
</dbReference>
<evidence type="ECO:0000313" key="4">
    <source>
        <dbReference type="Proteomes" id="UP001597343"/>
    </source>
</evidence>
<dbReference type="Gene3D" id="3.40.630.40">
    <property type="entry name" value="Zn-dependent exopeptidases"/>
    <property type="match status" value="1"/>
</dbReference>
<dbReference type="EC" id="3.5.1.28" evidence="3"/>
<dbReference type="PROSITE" id="PS51272">
    <property type="entry name" value="SLH"/>
    <property type="match status" value="1"/>
</dbReference>
<protein>
    <submittedName>
        <fullName evidence="3">N-acetylmuramoyl-L-alanine amidase</fullName>
        <ecNumber evidence="3">3.5.1.28</ecNumber>
    </submittedName>
</protein>
<dbReference type="EMBL" id="JBHUIO010000005">
    <property type="protein sequence ID" value="MFD2169450.1"/>
    <property type="molecule type" value="Genomic_DNA"/>
</dbReference>
<organism evidence="3 4">
    <name type="scientific">Tumebacillus lipolyticus</name>
    <dbReference type="NCBI Taxonomy" id="1280370"/>
    <lineage>
        <taxon>Bacteria</taxon>
        <taxon>Bacillati</taxon>
        <taxon>Bacillota</taxon>
        <taxon>Bacilli</taxon>
        <taxon>Bacillales</taxon>
        <taxon>Alicyclobacillaceae</taxon>
        <taxon>Tumebacillus</taxon>
    </lineage>
</organism>
<sequence length="257" mass="27824">MPLVVIDPGHGGTDPGATANGFQEKNLVLQASLVLRDALQRCGIRVVMTRTTDTLPYPDGTIGQDLAYRARVANDAKADLFLSWHTDSASSPAVNGVAAWIHPAARGTRTQQWADRIAASIAASTGQTNRGVYYGDFQVLRDTAMDAVLIESGFITNLSEATRMASRAHLSAAAEGATKGICTLFNLPYNAPAQEPTPGQQPQEEWPAWAKDAIAKVIEWDVMTGYQDGTWRPNQPVTRAELASVLVRFYNLIRSGR</sequence>
<evidence type="ECO:0000256" key="1">
    <source>
        <dbReference type="ARBA" id="ARBA00022801"/>
    </source>
</evidence>
<dbReference type="InterPro" id="IPR050695">
    <property type="entry name" value="N-acetylmuramoyl_amidase_3"/>
</dbReference>
<evidence type="ECO:0000259" key="2">
    <source>
        <dbReference type="PROSITE" id="PS51272"/>
    </source>
</evidence>
<dbReference type="InterPro" id="IPR002508">
    <property type="entry name" value="MurNAc-LAA_cat"/>
</dbReference>
<keyword evidence="1 3" id="KW-0378">Hydrolase</keyword>